<dbReference type="GO" id="GO:0046872">
    <property type="term" value="F:metal ion binding"/>
    <property type="evidence" value="ECO:0007669"/>
    <property type="project" value="UniProtKB-KW"/>
</dbReference>
<dbReference type="PROSITE" id="PS51677">
    <property type="entry name" value="NODB"/>
    <property type="match status" value="1"/>
</dbReference>
<evidence type="ECO:0000313" key="5">
    <source>
        <dbReference type="EMBL" id="MWA00735.1"/>
    </source>
</evidence>
<dbReference type="PANTHER" id="PTHR10587:SF133">
    <property type="entry name" value="CHITIN DEACETYLASE 1-RELATED"/>
    <property type="match status" value="1"/>
</dbReference>
<keyword evidence="2" id="KW-0378">Hydrolase</keyword>
<feature type="compositionally biased region" description="Basic and acidic residues" evidence="3">
    <location>
        <begin position="168"/>
        <end position="188"/>
    </location>
</feature>
<dbReference type="PANTHER" id="PTHR10587">
    <property type="entry name" value="GLYCOSYL TRANSFERASE-RELATED"/>
    <property type="match status" value="1"/>
</dbReference>
<dbReference type="InterPro" id="IPR002509">
    <property type="entry name" value="NODB_dom"/>
</dbReference>
<gene>
    <name evidence="5" type="ORF">F8568_010165</name>
</gene>
<dbReference type="AlphaFoldDB" id="A0A6I4M8L5"/>
<feature type="compositionally biased region" description="Basic and acidic residues" evidence="3">
    <location>
        <begin position="34"/>
        <end position="53"/>
    </location>
</feature>
<dbReference type="InterPro" id="IPR011330">
    <property type="entry name" value="Glyco_hydro/deAcase_b/a-brl"/>
</dbReference>
<name>A0A6I4M8L5_9ACTN</name>
<dbReference type="CDD" id="cd10917">
    <property type="entry name" value="CE4_NodB_like_6s_7s"/>
    <property type="match status" value="1"/>
</dbReference>
<evidence type="ECO:0000256" key="2">
    <source>
        <dbReference type="ARBA" id="ARBA00022801"/>
    </source>
</evidence>
<organism evidence="5 6">
    <name type="scientific">Actinomadura physcomitrii</name>
    <dbReference type="NCBI Taxonomy" id="2650748"/>
    <lineage>
        <taxon>Bacteria</taxon>
        <taxon>Bacillati</taxon>
        <taxon>Actinomycetota</taxon>
        <taxon>Actinomycetes</taxon>
        <taxon>Streptosporangiales</taxon>
        <taxon>Thermomonosporaceae</taxon>
        <taxon>Actinomadura</taxon>
    </lineage>
</organism>
<dbReference type="GO" id="GO:0005975">
    <property type="term" value="P:carbohydrate metabolic process"/>
    <property type="evidence" value="ECO:0007669"/>
    <property type="project" value="InterPro"/>
</dbReference>
<feature type="region of interest" description="Disordered" evidence="3">
    <location>
        <begin position="104"/>
        <end position="243"/>
    </location>
</feature>
<comment type="caution">
    <text evidence="5">The sequence shown here is derived from an EMBL/GenBank/DDBJ whole genome shotgun (WGS) entry which is preliminary data.</text>
</comment>
<feature type="region of interest" description="Disordered" evidence="3">
    <location>
        <begin position="1"/>
        <end position="82"/>
    </location>
</feature>
<dbReference type="GO" id="GO:0016810">
    <property type="term" value="F:hydrolase activity, acting on carbon-nitrogen (but not peptide) bonds"/>
    <property type="evidence" value="ECO:0007669"/>
    <property type="project" value="InterPro"/>
</dbReference>
<dbReference type="InterPro" id="IPR050248">
    <property type="entry name" value="Polysacc_deacetylase_ArnD"/>
</dbReference>
<keyword evidence="6" id="KW-1185">Reference proteome</keyword>
<protein>
    <submittedName>
        <fullName evidence="5">Polysaccharide deacetylase family protein</fullName>
    </submittedName>
</protein>
<dbReference type="GO" id="GO:0016020">
    <property type="term" value="C:membrane"/>
    <property type="evidence" value="ECO:0007669"/>
    <property type="project" value="TreeGrafter"/>
</dbReference>
<reference evidence="5" key="1">
    <citation type="submission" date="2019-12" db="EMBL/GenBank/DDBJ databases">
        <title>Actinomadura physcomitrii sp. nov., a novel actinomycete isolated from moss [Physcomitrium sphaericum (Ludw) Fuernr].</title>
        <authorList>
            <person name="Zhuang X."/>
        </authorList>
    </citation>
    <scope>NUCLEOTIDE SEQUENCE [LARGE SCALE GENOMIC DNA]</scope>
    <source>
        <strain evidence="5">LD22</strain>
    </source>
</reference>
<proteinExistence type="predicted"/>
<feature type="compositionally biased region" description="Basic residues" evidence="3">
    <location>
        <begin position="189"/>
        <end position="218"/>
    </location>
</feature>
<dbReference type="Gene3D" id="3.20.20.370">
    <property type="entry name" value="Glycoside hydrolase/deacetylase"/>
    <property type="match status" value="1"/>
</dbReference>
<keyword evidence="1" id="KW-0479">Metal-binding</keyword>
<sequence>MGAARRPPRLQRLRRHLRRQPGHAVVVPGLARAARGERDGGEDRRPGHRREPAAARQRSAVADDRAEPVAGGGDRRRPRLLPARRVRDEHLRLDADERLAHRAVRRTRRRLRPHRRRPQARHQTGRRDLRARRHAGPQLPARGLVQGHLGGRRHHQDEHLLPQRHRRLDVLDERPDPHADEHLAADARHHPRRPRGRHQHQLRCRAAGRRDPRRRRLLPHGPGHMTDEAKAAGPTGPGRPARRKRRLRRHLTELGFGVLALAAIVPPALDALVPQRGNAGTLHAETVVNRALLDHADTGNACRRGRVALTFDDGPDVYTPQILEVLRAYDVRATFFIMGKKAAAHPALVRAVVAGGHLAENHSWDHPHMADLDAAAVRRQLAGTNAAIMRAGAPRPTLFRPPFGNTDGVVDAQARALGLRVVRWSVDTNDWRGRRPADIAATVLAKAGPGSVVLMHDGVANSAATIRALPAIITGLRARGLCTALDAG</sequence>
<evidence type="ECO:0000256" key="3">
    <source>
        <dbReference type="SAM" id="MobiDB-lite"/>
    </source>
</evidence>
<dbReference type="SUPFAM" id="SSF88713">
    <property type="entry name" value="Glycoside hydrolase/deacetylase"/>
    <property type="match status" value="1"/>
</dbReference>
<dbReference type="EMBL" id="WBMS02000006">
    <property type="protein sequence ID" value="MWA00735.1"/>
    <property type="molecule type" value="Genomic_DNA"/>
</dbReference>
<feature type="domain" description="NodB homology" evidence="4">
    <location>
        <begin position="305"/>
        <end position="484"/>
    </location>
</feature>
<evidence type="ECO:0000313" key="6">
    <source>
        <dbReference type="Proteomes" id="UP000462055"/>
    </source>
</evidence>
<dbReference type="Proteomes" id="UP000462055">
    <property type="component" value="Unassembled WGS sequence"/>
</dbReference>
<evidence type="ECO:0000259" key="4">
    <source>
        <dbReference type="PROSITE" id="PS51677"/>
    </source>
</evidence>
<dbReference type="Pfam" id="PF01522">
    <property type="entry name" value="Polysacc_deac_1"/>
    <property type="match status" value="1"/>
</dbReference>
<feature type="compositionally biased region" description="Basic residues" evidence="3">
    <location>
        <begin position="104"/>
        <end position="135"/>
    </location>
</feature>
<evidence type="ECO:0000256" key="1">
    <source>
        <dbReference type="ARBA" id="ARBA00022723"/>
    </source>
</evidence>
<feature type="compositionally biased region" description="Basic residues" evidence="3">
    <location>
        <begin position="1"/>
        <end position="21"/>
    </location>
</feature>
<accession>A0A6I4M8L5</accession>